<feature type="active site" description="Tele-phosphohistidine intermediate" evidence="1">
    <location>
        <position position="12"/>
    </location>
</feature>
<dbReference type="Gene3D" id="3.40.50.1240">
    <property type="entry name" value="Phosphoglycerate mutase-like"/>
    <property type="match status" value="1"/>
</dbReference>
<comment type="caution">
    <text evidence="3">The sequence shown here is derived from an EMBL/GenBank/DDBJ whole genome shotgun (WGS) entry which is preliminary data.</text>
</comment>
<reference evidence="3 4" key="1">
    <citation type="journal article" date="2018" name="Int. J. Syst. Evol. Microbiol.">
        <title>Pseudooceanicola lipolyticus sp. nov., a marine alphaproteobacterium, reclassification of Oceanicola flagellatus as Pseudooceanicola flagellatus comb. nov. and emended description of the genus Pseudooceanicola.</title>
        <authorList>
            <person name="Huang M.-M."/>
            <person name="Guo L.-L."/>
            <person name="Wu Y.-H."/>
            <person name="Lai Q.-L."/>
            <person name="Shao Z.-Z."/>
            <person name="Wang C.-S."/>
            <person name="Wu M."/>
            <person name="Xu X.-W."/>
        </authorList>
    </citation>
    <scope>NUCLEOTIDE SEQUENCE [LARGE SCALE GENOMIC DNA]</scope>
    <source>
        <strain evidence="3 4">157</strain>
    </source>
</reference>
<evidence type="ECO:0000256" key="2">
    <source>
        <dbReference type="PIRSR" id="PIRSR613078-2"/>
    </source>
</evidence>
<dbReference type="OrthoDB" id="9781415at2"/>
<evidence type="ECO:0000256" key="1">
    <source>
        <dbReference type="PIRSR" id="PIRSR613078-1"/>
    </source>
</evidence>
<proteinExistence type="predicted"/>
<dbReference type="InterPro" id="IPR013078">
    <property type="entry name" value="His_Pase_superF_clade-1"/>
</dbReference>
<dbReference type="InterPro" id="IPR001345">
    <property type="entry name" value="PG/BPGM_mutase_AS"/>
</dbReference>
<dbReference type="PANTHER" id="PTHR48100">
    <property type="entry name" value="BROAD-SPECIFICITY PHOSPHATASE YOR283W-RELATED"/>
    <property type="match status" value="1"/>
</dbReference>
<sequence>MPDFPELLILRHGETEWNRQGRMQGALDSPLTDAGRQHARDQGRVLRRVGVTSHNWYCSPQGRARETARLASGDGPVTPDERLREIGMGDWSGRTRDEIAAEAPEYFSPDSPPLAYYGHAPGGETPQAVADRLRPFLATLAGPAVIVTHGVTSRLIRCLALGLPVSAFAALEGGQGIVYRVAPGVYQRLSLQGVEELDLP</sequence>
<accession>A0A2M8J0D4</accession>
<evidence type="ECO:0000313" key="4">
    <source>
        <dbReference type="Proteomes" id="UP000231553"/>
    </source>
</evidence>
<protein>
    <submittedName>
        <fullName evidence="3">Histidine phosphatase family protein</fullName>
    </submittedName>
</protein>
<organism evidence="3 4">
    <name type="scientific">Pseudooceanicola lipolyticus</name>
    <dbReference type="NCBI Taxonomy" id="2029104"/>
    <lineage>
        <taxon>Bacteria</taxon>
        <taxon>Pseudomonadati</taxon>
        <taxon>Pseudomonadota</taxon>
        <taxon>Alphaproteobacteria</taxon>
        <taxon>Rhodobacterales</taxon>
        <taxon>Paracoccaceae</taxon>
        <taxon>Pseudooceanicola</taxon>
    </lineage>
</organism>
<dbReference type="GO" id="GO:0005737">
    <property type="term" value="C:cytoplasm"/>
    <property type="evidence" value="ECO:0007669"/>
    <property type="project" value="TreeGrafter"/>
</dbReference>
<evidence type="ECO:0000313" key="3">
    <source>
        <dbReference type="EMBL" id="PJE36208.1"/>
    </source>
</evidence>
<gene>
    <name evidence="3" type="ORF">CVM52_13320</name>
</gene>
<dbReference type="RefSeq" id="WP_100162986.1">
    <property type="nucleotide sequence ID" value="NZ_PGTB01000052.1"/>
</dbReference>
<dbReference type="Pfam" id="PF00300">
    <property type="entry name" value="His_Phos_1"/>
    <property type="match status" value="1"/>
</dbReference>
<dbReference type="SUPFAM" id="SSF53254">
    <property type="entry name" value="Phosphoglycerate mutase-like"/>
    <property type="match status" value="1"/>
</dbReference>
<keyword evidence="4" id="KW-1185">Reference proteome</keyword>
<dbReference type="PIRSF" id="PIRSF000709">
    <property type="entry name" value="6PFK_2-Ptase"/>
    <property type="match status" value="1"/>
</dbReference>
<feature type="binding site" evidence="2">
    <location>
        <begin position="11"/>
        <end position="18"/>
    </location>
    <ligand>
        <name>substrate</name>
    </ligand>
</feature>
<dbReference type="InterPro" id="IPR050275">
    <property type="entry name" value="PGM_Phosphatase"/>
</dbReference>
<dbReference type="Proteomes" id="UP000231553">
    <property type="component" value="Unassembled WGS sequence"/>
</dbReference>
<dbReference type="PROSITE" id="PS00175">
    <property type="entry name" value="PG_MUTASE"/>
    <property type="match status" value="1"/>
</dbReference>
<dbReference type="GO" id="GO:0016791">
    <property type="term" value="F:phosphatase activity"/>
    <property type="evidence" value="ECO:0007669"/>
    <property type="project" value="TreeGrafter"/>
</dbReference>
<dbReference type="EMBL" id="PGTB01000052">
    <property type="protein sequence ID" value="PJE36208.1"/>
    <property type="molecule type" value="Genomic_DNA"/>
</dbReference>
<feature type="active site" description="Proton donor/acceptor" evidence="1">
    <location>
        <position position="85"/>
    </location>
</feature>
<dbReference type="PANTHER" id="PTHR48100:SF59">
    <property type="entry name" value="ADENOSYLCOBALAMIN_ALPHA-RIBAZOLE PHOSPHATASE"/>
    <property type="match status" value="1"/>
</dbReference>
<dbReference type="SMART" id="SM00855">
    <property type="entry name" value="PGAM"/>
    <property type="match status" value="1"/>
</dbReference>
<feature type="binding site" evidence="2">
    <location>
        <position position="63"/>
    </location>
    <ligand>
        <name>substrate</name>
    </ligand>
</feature>
<name>A0A2M8J0D4_9RHOB</name>
<dbReference type="AlphaFoldDB" id="A0A2M8J0D4"/>
<dbReference type="CDD" id="cd07067">
    <property type="entry name" value="HP_PGM_like"/>
    <property type="match status" value="1"/>
</dbReference>
<dbReference type="InterPro" id="IPR029033">
    <property type="entry name" value="His_PPase_superfam"/>
</dbReference>